<dbReference type="PANTHER" id="PTHR43077:SF5">
    <property type="entry name" value="PHAGE INFECTION PROTEIN"/>
    <property type="match status" value="1"/>
</dbReference>
<reference evidence="7 8" key="1">
    <citation type="submission" date="2014-04" db="EMBL/GenBank/DDBJ databases">
        <authorList>
            <person name="Bishop-Lilly K.A."/>
            <person name="Broomall S.M."/>
            <person name="Chain P.S."/>
            <person name="Chertkov O."/>
            <person name="Coyne S.R."/>
            <person name="Daligault H.E."/>
            <person name="Davenport K.W."/>
            <person name="Erkkila T."/>
            <person name="Frey K.G."/>
            <person name="Gibbons H.S."/>
            <person name="Gu W."/>
            <person name="Jaissle J."/>
            <person name="Johnson S.L."/>
            <person name="Koroleva G.I."/>
            <person name="Ladner J.T."/>
            <person name="Lo C.-C."/>
            <person name="Minogue T.D."/>
            <person name="Munk C."/>
            <person name="Palacios G.F."/>
            <person name="Redden C.L."/>
            <person name="Rosenzweig C.N."/>
            <person name="Scholz M.B."/>
            <person name="Teshima H."/>
            <person name="Xu Y."/>
        </authorList>
    </citation>
    <scope>NUCLEOTIDE SEQUENCE [LARGE SCALE GENOMIC DNA]</scope>
    <source>
        <strain evidence="7 8">8244</strain>
    </source>
</reference>
<keyword evidence="2 5" id="KW-0812">Transmembrane</keyword>
<comment type="subcellular location">
    <subcellularLocation>
        <location evidence="1">Membrane</location>
        <topology evidence="1">Multi-pass membrane protein</topology>
    </subcellularLocation>
</comment>
<keyword evidence="8" id="KW-1185">Reference proteome</keyword>
<dbReference type="OrthoDB" id="2406134at2"/>
<dbReference type="Proteomes" id="UP000029278">
    <property type="component" value="Unassembled WGS sequence"/>
</dbReference>
<evidence type="ECO:0000313" key="8">
    <source>
        <dbReference type="Proteomes" id="UP000029278"/>
    </source>
</evidence>
<keyword evidence="4 5" id="KW-0472">Membrane</keyword>
<dbReference type="Pfam" id="PF12698">
    <property type="entry name" value="ABC2_membrane_3"/>
    <property type="match status" value="1"/>
</dbReference>
<accession>A0A090Y9F9</accession>
<evidence type="ECO:0000256" key="2">
    <source>
        <dbReference type="ARBA" id="ARBA00022692"/>
    </source>
</evidence>
<dbReference type="Gene3D" id="3.40.1710.10">
    <property type="entry name" value="abc type-2 transporter like domain"/>
    <property type="match status" value="1"/>
</dbReference>
<feature type="domain" description="ABC-2 type transporter transmembrane" evidence="6">
    <location>
        <begin position="15"/>
        <end position="374"/>
    </location>
</feature>
<evidence type="ECO:0000256" key="1">
    <source>
        <dbReference type="ARBA" id="ARBA00004141"/>
    </source>
</evidence>
<feature type="transmembrane region" description="Helical" evidence="5">
    <location>
        <begin position="304"/>
        <end position="327"/>
    </location>
</feature>
<dbReference type="AlphaFoldDB" id="A0A090Y9F9"/>
<dbReference type="GO" id="GO:0016020">
    <property type="term" value="C:membrane"/>
    <property type="evidence" value="ECO:0007669"/>
    <property type="project" value="UniProtKB-SubCell"/>
</dbReference>
<gene>
    <name evidence="7" type="ORF">DJ90_1229</name>
</gene>
<dbReference type="RefSeq" id="WP_036618416.1">
    <property type="nucleotide sequence ID" value="NZ_JAKOBR010000020.1"/>
</dbReference>
<organism evidence="7 8">
    <name type="scientific">Paenibacillus macerans</name>
    <name type="common">Bacillus macerans</name>
    <dbReference type="NCBI Taxonomy" id="44252"/>
    <lineage>
        <taxon>Bacteria</taxon>
        <taxon>Bacillati</taxon>
        <taxon>Bacillota</taxon>
        <taxon>Bacilli</taxon>
        <taxon>Bacillales</taxon>
        <taxon>Paenibacillaceae</taxon>
        <taxon>Paenibacillus</taxon>
    </lineage>
</organism>
<dbReference type="HOGENOM" id="CLU_052634_0_0_9"/>
<feature type="transmembrane region" description="Helical" evidence="5">
    <location>
        <begin position="360"/>
        <end position="379"/>
    </location>
</feature>
<evidence type="ECO:0000256" key="5">
    <source>
        <dbReference type="SAM" id="Phobius"/>
    </source>
</evidence>
<proteinExistence type="predicted"/>
<keyword evidence="3 5" id="KW-1133">Transmembrane helix</keyword>
<feature type="transmembrane region" description="Helical" evidence="5">
    <location>
        <begin position="244"/>
        <end position="262"/>
    </location>
</feature>
<comment type="caution">
    <text evidence="7">The sequence shown here is derived from an EMBL/GenBank/DDBJ whole genome shotgun (WGS) entry which is preliminary data.</text>
</comment>
<feature type="transmembrane region" description="Helical" evidence="5">
    <location>
        <begin position="7"/>
        <end position="28"/>
    </location>
</feature>
<feature type="transmembrane region" description="Helical" evidence="5">
    <location>
        <begin position="277"/>
        <end position="297"/>
    </location>
</feature>
<evidence type="ECO:0000256" key="3">
    <source>
        <dbReference type="ARBA" id="ARBA00022989"/>
    </source>
</evidence>
<dbReference type="EMBL" id="JMQA01000047">
    <property type="protein sequence ID" value="KFM94462.1"/>
    <property type="molecule type" value="Genomic_DNA"/>
</dbReference>
<evidence type="ECO:0000313" key="7">
    <source>
        <dbReference type="EMBL" id="KFM94462.1"/>
    </source>
</evidence>
<dbReference type="InterPro" id="IPR051328">
    <property type="entry name" value="T7SS_ABC-Transporter"/>
</dbReference>
<evidence type="ECO:0000256" key="4">
    <source>
        <dbReference type="ARBA" id="ARBA00023136"/>
    </source>
</evidence>
<protein>
    <recommendedName>
        <fullName evidence="6">ABC-2 type transporter transmembrane domain-containing protein</fullName>
    </recommendedName>
</protein>
<sequence length="397" mass="43802">MGLFKNRLIAALPLIVIAVIFIFSLAMIPSINPAPHNLPIAIVNKDQGLTASNANMGETVVSEIQSATFANSDGEPAMKWSEVDSEQEVKAGLDNQEYYAALVIPRDFSEKQASLMTPDPSAPRVRIYVNQGMNASASSMAGEMLSQAISGINEEMRTELLTAFERQGAAISTKQAAALASPIVSEVTRVNAVGTHSANGNSPVLMFQPLWMASLIGNVIFLLVRNKTNYANRNERFRANIVQVLWGAVMALASGFSLAWFAERWGLHIPHFTDTALFLAIAYLVFFLMIAAVFSWVGFKGMIIFVLFLFIGAPLLSFAPELLSSFYRDWILSWLPMRFMIDGLRELFFFGQGLRMNHSTFALIWIGACGLLVLLASAFKRSRKPEQKKEVEIAHNP</sequence>
<feature type="transmembrane region" description="Helical" evidence="5">
    <location>
        <begin position="205"/>
        <end position="224"/>
    </location>
</feature>
<name>A0A090Y9F9_PAEMA</name>
<dbReference type="PANTHER" id="PTHR43077">
    <property type="entry name" value="TRANSPORT PERMEASE YVFS-RELATED"/>
    <property type="match status" value="1"/>
</dbReference>
<evidence type="ECO:0000259" key="6">
    <source>
        <dbReference type="Pfam" id="PF12698"/>
    </source>
</evidence>
<dbReference type="InterPro" id="IPR013525">
    <property type="entry name" value="ABC2_TM"/>
</dbReference>
<dbReference type="STRING" id="44252.DJ90_1229"/>
<dbReference type="GeneID" id="77010610"/>
<dbReference type="PATRIC" id="fig|44252.3.peg.5512"/>
<dbReference type="GO" id="GO:0140359">
    <property type="term" value="F:ABC-type transporter activity"/>
    <property type="evidence" value="ECO:0007669"/>
    <property type="project" value="InterPro"/>
</dbReference>